<evidence type="ECO:0000259" key="10">
    <source>
        <dbReference type="Pfam" id="PF01316"/>
    </source>
</evidence>
<dbReference type="Pfam" id="PF02863">
    <property type="entry name" value="Arg_repressor_C"/>
    <property type="match status" value="1"/>
</dbReference>
<evidence type="ECO:0000256" key="7">
    <source>
        <dbReference type="ARBA" id="ARBA00023125"/>
    </source>
</evidence>
<evidence type="ECO:0000256" key="5">
    <source>
        <dbReference type="ARBA" id="ARBA00022490"/>
    </source>
</evidence>
<dbReference type="PANTHER" id="PTHR34471:SF1">
    <property type="entry name" value="ARGININE REPRESSOR"/>
    <property type="match status" value="1"/>
</dbReference>
<comment type="subcellular location">
    <subcellularLocation>
        <location evidence="1 9">Cytoplasm</location>
    </subcellularLocation>
</comment>
<comment type="caution">
    <text evidence="12">The sequence shown here is derived from an EMBL/GenBank/DDBJ whole genome shotgun (WGS) entry which is preliminary data.</text>
</comment>
<dbReference type="HAMAP" id="MF_00173">
    <property type="entry name" value="Arg_repressor"/>
    <property type="match status" value="1"/>
</dbReference>
<feature type="domain" description="Arginine repressor C-terminal" evidence="11">
    <location>
        <begin position="83"/>
        <end position="149"/>
    </location>
</feature>
<dbReference type="Pfam" id="PF01316">
    <property type="entry name" value="Arg_repressor"/>
    <property type="match status" value="1"/>
</dbReference>
<keyword evidence="9" id="KW-0055">Arginine biosynthesis</keyword>
<dbReference type="PANTHER" id="PTHR34471">
    <property type="entry name" value="ARGININE REPRESSOR"/>
    <property type="match status" value="1"/>
</dbReference>
<comment type="pathway">
    <text evidence="2 9">Amino-acid biosynthesis; L-arginine biosynthesis [regulation].</text>
</comment>
<dbReference type="Proteomes" id="UP001165343">
    <property type="component" value="Unassembled WGS sequence"/>
</dbReference>
<evidence type="ECO:0000256" key="8">
    <source>
        <dbReference type="ARBA" id="ARBA00023163"/>
    </source>
</evidence>
<keyword evidence="9" id="KW-0028">Amino-acid biosynthesis</keyword>
<accession>A0ABT0RF53</accession>
<organism evidence="12 13">
    <name type="scientific">Sphingomonas anseongensis</name>
    <dbReference type="NCBI Taxonomy" id="2908207"/>
    <lineage>
        <taxon>Bacteria</taxon>
        <taxon>Pseudomonadati</taxon>
        <taxon>Pseudomonadota</taxon>
        <taxon>Alphaproteobacteria</taxon>
        <taxon>Sphingomonadales</taxon>
        <taxon>Sphingomonadaceae</taxon>
        <taxon>Sphingomonas</taxon>
    </lineage>
</organism>
<evidence type="ECO:0000256" key="6">
    <source>
        <dbReference type="ARBA" id="ARBA00023015"/>
    </source>
</evidence>
<evidence type="ECO:0000313" key="12">
    <source>
        <dbReference type="EMBL" id="MCL6678888.1"/>
    </source>
</evidence>
<dbReference type="InterPro" id="IPR020900">
    <property type="entry name" value="Arg_repress_DNA-bd"/>
</dbReference>
<evidence type="ECO:0000313" key="13">
    <source>
        <dbReference type="Proteomes" id="UP001165343"/>
    </source>
</evidence>
<dbReference type="SUPFAM" id="SSF46785">
    <property type="entry name" value="Winged helix' DNA-binding domain"/>
    <property type="match status" value="1"/>
</dbReference>
<dbReference type="SUPFAM" id="SSF55252">
    <property type="entry name" value="C-terminal domain of arginine repressor"/>
    <property type="match status" value="1"/>
</dbReference>
<proteinExistence type="inferred from homology"/>
<comment type="function">
    <text evidence="9">Regulates arginine biosynthesis genes.</text>
</comment>
<dbReference type="EMBL" id="JAMGBC010000001">
    <property type="protein sequence ID" value="MCL6678888.1"/>
    <property type="molecule type" value="Genomic_DNA"/>
</dbReference>
<sequence length="155" mass="16768">MAIPRAQRQRAIVDLLREHSPLSHEEVSARLAASGYQVSRATVSQDLDQIGAVKVKRGSKLGYSLPDQIADRDRSGTRLRRIFAEWVQSINTAGNMIVVRTPPGSAGLVCLALDQAKLPEIVGTIAGDDTLFIAVRSGLPVEPLAQRLRDFVDGA</sequence>
<dbReference type="RefSeq" id="WP_249867818.1">
    <property type="nucleotide sequence ID" value="NZ_JAMGBC010000001.1"/>
</dbReference>
<keyword evidence="13" id="KW-1185">Reference proteome</keyword>
<dbReference type="InterPro" id="IPR001669">
    <property type="entry name" value="Arg_repress"/>
</dbReference>
<dbReference type="InterPro" id="IPR036388">
    <property type="entry name" value="WH-like_DNA-bd_sf"/>
</dbReference>
<gene>
    <name evidence="9" type="primary">argR</name>
    <name evidence="12" type="ORF">LZ519_06095</name>
</gene>
<dbReference type="InterPro" id="IPR036251">
    <property type="entry name" value="Arg_repress_C_sf"/>
</dbReference>
<feature type="domain" description="Arginine repressor DNA-binding" evidence="10">
    <location>
        <begin position="5"/>
        <end position="67"/>
    </location>
</feature>
<keyword evidence="7 9" id="KW-0238">DNA-binding</keyword>
<evidence type="ECO:0000256" key="4">
    <source>
        <dbReference type="ARBA" id="ARBA00021148"/>
    </source>
</evidence>
<evidence type="ECO:0000256" key="9">
    <source>
        <dbReference type="HAMAP-Rule" id="MF_00173"/>
    </source>
</evidence>
<name>A0ABT0RF53_9SPHN</name>
<evidence type="ECO:0000256" key="2">
    <source>
        <dbReference type="ARBA" id="ARBA00005040"/>
    </source>
</evidence>
<keyword evidence="6 9" id="KW-0805">Transcription regulation</keyword>
<evidence type="ECO:0000259" key="11">
    <source>
        <dbReference type="Pfam" id="PF02863"/>
    </source>
</evidence>
<dbReference type="PRINTS" id="PR01467">
    <property type="entry name" value="ARGREPRESSOR"/>
</dbReference>
<dbReference type="InterPro" id="IPR020899">
    <property type="entry name" value="Arg_repress_C"/>
</dbReference>
<dbReference type="Gene3D" id="1.10.10.10">
    <property type="entry name" value="Winged helix-like DNA-binding domain superfamily/Winged helix DNA-binding domain"/>
    <property type="match status" value="1"/>
</dbReference>
<protein>
    <recommendedName>
        <fullName evidence="4 9">Arginine repressor</fullName>
    </recommendedName>
</protein>
<comment type="similarity">
    <text evidence="3 9">Belongs to the ArgR family.</text>
</comment>
<reference evidence="12" key="1">
    <citation type="submission" date="2022-05" db="EMBL/GenBank/DDBJ databases">
        <authorList>
            <person name="Jo J.-H."/>
            <person name="Im W.-T."/>
        </authorList>
    </citation>
    <scope>NUCLEOTIDE SEQUENCE</scope>
    <source>
        <strain evidence="12">RG327</strain>
    </source>
</reference>
<evidence type="ECO:0000256" key="3">
    <source>
        <dbReference type="ARBA" id="ARBA00008316"/>
    </source>
</evidence>
<keyword evidence="9" id="KW-0678">Repressor</keyword>
<dbReference type="InterPro" id="IPR036390">
    <property type="entry name" value="WH_DNA-bd_sf"/>
</dbReference>
<keyword evidence="8 9" id="KW-0804">Transcription</keyword>
<dbReference type="Gene3D" id="3.30.1360.40">
    <property type="match status" value="1"/>
</dbReference>
<evidence type="ECO:0000256" key="1">
    <source>
        <dbReference type="ARBA" id="ARBA00004496"/>
    </source>
</evidence>
<keyword evidence="5 9" id="KW-0963">Cytoplasm</keyword>